<keyword evidence="2" id="KW-0479">Metal-binding</keyword>
<dbReference type="SUPFAM" id="SSF47188">
    <property type="entry name" value="Hemerythrin-like"/>
    <property type="match status" value="1"/>
</dbReference>
<dbReference type="AlphaFoldDB" id="A0A364NSI5"/>
<dbReference type="EMBL" id="PGTO01000040">
    <property type="protein sequence ID" value="RAU20048.1"/>
    <property type="molecule type" value="Genomic_DNA"/>
</dbReference>
<evidence type="ECO:0000313" key="4">
    <source>
        <dbReference type="EMBL" id="RAU20048.1"/>
    </source>
</evidence>
<gene>
    <name evidence="4" type="ORF">CU669_20440</name>
</gene>
<name>A0A364NSI5_9PROT</name>
<accession>A0A364NSI5</accession>
<evidence type="ECO:0008006" key="6">
    <source>
        <dbReference type="Google" id="ProtNLM"/>
    </source>
</evidence>
<keyword evidence="3" id="KW-0408">Iron</keyword>
<evidence type="ECO:0000313" key="5">
    <source>
        <dbReference type="Proteomes" id="UP000251075"/>
    </source>
</evidence>
<dbReference type="InterPro" id="IPR035938">
    <property type="entry name" value="Hemerythrin-like_sf"/>
</dbReference>
<dbReference type="Proteomes" id="UP000251075">
    <property type="component" value="Unassembled WGS sequence"/>
</dbReference>
<evidence type="ECO:0000256" key="2">
    <source>
        <dbReference type="ARBA" id="ARBA00022723"/>
    </source>
</evidence>
<evidence type="ECO:0000256" key="3">
    <source>
        <dbReference type="ARBA" id="ARBA00023004"/>
    </source>
</evidence>
<evidence type="ECO:0000256" key="1">
    <source>
        <dbReference type="ARBA" id="ARBA00010587"/>
    </source>
</evidence>
<proteinExistence type="inferred from homology"/>
<reference evidence="4 5" key="1">
    <citation type="submission" date="2017-11" db="EMBL/GenBank/DDBJ databases">
        <title>Draft genome sequence of magnetotactic bacterium Magnetospirillum kuznetsovii LBB-42.</title>
        <authorList>
            <person name="Grouzdev D.S."/>
            <person name="Rysina M.S."/>
            <person name="Baslerov R.V."/>
            <person name="Koziaeva V."/>
        </authorList>
    </citation>
    <scope>NUCLEOTIDE SEQUENCE [LARGE SCALE GENOMIC DNA]</scope>
    <source>
        <strain evidence="4 5">LBB-42</strain>
    </source>
</reference>
<comment type="caution">
    <text evidence="4">The sequence shown here is derived from an EMBL/GenBank/DDBJ whole genome shotgun (WGS) entry which is preliminary data.</text>
</comment>
<comment type="similarity">
    <text evidence="1">Belongs to the hemerythrin family.</text>
</comment>
<protein>
    <recommendedName>
        <fullName evidence="6">Hemerythrin-like domain-containing protein</fullName>
    </recommendedName>
</protein>
<organism evidence="4 5">
    <name type="scientific">Paramagnetospirillum kuznetsovii</name>
    <dbReference type="NCBI Taxonomy" id="2053833"/>
    <lineage>
        <taxon>Bacteria</taxon>
        <taxon>Pseudomonadati</taxon>
        <taxon>Pseudomonadota</taxon>
        <taxon>Alphaproteobacteria</taxon>
        <taxon>Rhodospirillales</taxon>
        <taxon>Magnetospirillaceae</taxon>
        <taxon>Paramagnetospirillum</taxon>
    </lineage>
</organism>
<sequence length="212" mass="23653">MLGGYHGLTQDEAVVISEFFDEYSFAEIKNDDALTALSKILEAAPLQNNANKCFDKNLLGSALGLDDFGIEIGAALTQDDNISNKDIIDIIDCEKAEHSIIKENYYQMKSLCGSYFDRPKIFNVAHGFLSSVRSHFEHEELLIQKFDGINFENHCAEHIDIILAISILIDEIQVTIIAEGLFARKLKSIEDRIMMHASSMDAALMNAILIGH</sequence>
<keyword evidence="5" id="KW-1185">Reference proteome</keyword>
<dbReference type="Gene3D" id="1.20.120.50">
    <property type="entry name" value="Hemerythrin-like"/>
    <property type="match status" value="1"/>
</dbReference>
<dbReference type="GO" id="GO:0046872">
    <property type="term" value="F:metal ion binding"/>
    <property type="evidence" value="ECO:0007669"/>
    <property type="project" value="UniProtKB-KW"/>
</dbReference>